<accession>A0A5N6J7S6</accession>
<evidence type="ECO:0000313" key="5">
    <source>
        <dbReference type="Proteomes" id="UP000326289"/>
    </source>
</evidence>
<dbReference type="Gene3D" id="3.40.630.30">
    <property type="match status" value="1"/>
</dbReference>
<evidence type="ECO:0000256" key="2">
    <source>
        <dbReference type="ARBA" id="ARBA00023315"/>
    </source>
</evidence>
<dbReference type="InterPro" id="IPR051016">
    <property type="entry name" value="Diverse_Substrate_AcTransf"/>
</dbReference>
<dbReference type="GO" id="GO:0008080">
    <property type="term" value="F:N-acetyltransferase activity"/>
    <property type="evidence" value="ECO:0007669"/>
    <property type="project" value="TreeGrafter"/>
</dbReference>
<dbReference type="InterPro" id="IPR000182">
    <property type="entry name" value="GNAT_dom"/>
</dbReference>
<keyword evidence="5" id="KW-1185">Reference proteome</keyword>
<gene>
    <name evidence="4" type="ORF">BDV30DRAFT_208445</name>
</gene>
<dbReference type="SUPFAM" id="SSF55729">
    <property type="entry name" value="Acyl-CoA N-acyltransferases (Nat)"/>
    <property type="match status" value="1"/>
</dbReference>
<dbReference type="PROSITE" id="PS51186">
    <property type="entry name" value="GNAT"/>
    <property type="match status" value="1"/>
</dbReference>
<dbReference type="PANTHER" id="PTHR10545:SF29">
    <property type="entry name" value="GH14572P-RELATED"/>
    <property type="match status" value="1"/>
</dbReference>
<proteinExistence type="predicted"/>
<dbReference type="CDD" id="cd04301">
    <property type="entry name" value="NAT_SF"/>
    <property type="match status" value="1"/>
</dbReference>
<reference evidence="4 5" key="1">
    <citation type="submission" date="2019-04" db="EMBL/GenBank/DDBJ databases">
        <title>Fungal friends and foes A comparative genomics study of 23 Aspergillus species from section Flavi.</title>
        <authorList>
            <consortium name="DOE Joint Genome Institute"/>
            <person name="Kjaerbolling I."/>
            <person name="Vesth T.C."/>
            <person name="Frisvad J.C."/>
            <person name="Nybo J.L."/>
            <person name="Theobald S."/>
            <person name="Kildgaard S."/>
            <person name="Petersen T.I."/>
            <person name="Kuo A."/>
            <person name="Sato A."/>
            <person name="Lyhne E.K."/>
            <person name="Kogle M.E."/>
            <person name="Wiebenga A."/>
            <person name="Kun R.S."/>
            <person name="Lubbers R.J."/>
            <person name="Makela M.R."/>
            <person name="Barry K."/>
            <person name="Chovatia M."/>
            <person name="Clum A."/>
            <person name="Daum C."/>
            <person name="Haridas S."/>
            <person name="He G."/>
            <person name="LaButti K."/>
            <person name="Lipzen A."/>
            <person name="Mondo S."/>
            <person name="Pangilinan J."/>
            <person name="Riley R."/>
            <person name="Salamov A."/>
            <person name="Simmons B.A."/>
            <person name="Magnuson J.K."/>
            <person name="Henrissat B."/>
            <person name="Mortensen U.H."/>
            <person name="Larsen T.O."/>
            <person name="De vries R.P."/>
            <person name="Grigoriev I.V."/>
            <person name="Machida M."/>
            <person name="Baker S.E."/>
            <person name="Andersen M.R."/>
        </authorList>
    </citation>
    <scope>NUCLEOTIDE SEQUENCE [LARGE SCALE GENOMIC DNA]</scope>
    <source>
        <strain evidence="4 5">CBS 117635</strain>
    </source>
</reference>
<protein>
    <submittedName>
        <fullName evidence="4">Acyl-CoA N-acyltransferase</fullName>
    </submittedName>
</protein>
<feature type="domain" description="N-acetyltransferase" evidence="3">
    <location>
        <begin position="7"/>
        <end position="154"/>
    </location>
</feature>
<keyword evidence="1 4" id="KW-0808">Transferase</keyword>
<dbReference type="AlphaFoldDB" id="A0A5N6J7S6"/>
<dbReference type="EMBL" id="ML732785">
    <property type="protein sequence ID" value="KAB8274866.1"/>
    <property type="molecule type" value="Genomic_DNA"/>
</dbReference>
<keyword evidence="2 4" id="KW-0012">Acyltransferase</keyword>
<dbReference type="InterPro" id="IPR016181">
    <property type="entry name" value="Acyl_CoA_acyltransferase"/>
</dbReference>
<evidence type="ECO:0000259" key="3">
    <source>
        <dbReference type="PROSITE" id="PS51186"/>
    </source>
</evidence>
<organism evidence="4 5">
    <name type="scientific">Aspergillus minisclerotigenes</name>
    <dbReference type="NCBI Taxonomy" id="656917"/>
    <lineage>
        <taxon>Eukaryota</taxon>
        <taxon>Fungi</taxon>
        <taxon>Dikarya</taxon>
        <taxon>Ascomycota</taxon>
        <taxon>Pezizomycotina</taxon>
        <taxon>Eurotiomycetes</taxon>
        <taxon>Eurotiomycetidae</taxon>
        <taxon>Eurotiales</taxon>
        <taxon>Aspergillaceae</taxon>
        <taxon>Aspergillus</taxon>
        <taxon>Aspergillus subgen. Circumdati</taxon>
    </lineage>
</organism>
<dbReference type="Pfam" id="PF00583">
    <property type="entry name" value="Acetyltransf_1"/>
    <property type="match status" value="1"/>
</dbReference>
<dbReference type="PANTHER" id="PTHR10545">
    <property type="entry name" value="DIAMINE N-ACETYLTRANSFERASE"/>
    <property type="match status" value="1"/>
</dbReference>
<evidence type="ECO:0000313" key="4">
    <source>
        <dbReference type="EMBL" id="KAB8274866.1"/>
    </source>
</evidence>
<dbReference type="Proteomes" id="UP000326289">
    <property type="component" value="Unassembled WGS sequence"/>
</dbReference>
<sequence>MVAVKEYKVTELTTADFDQWSVLFKSYLDFYETSLDQEQYRTTFERLVQKHNGLQGLVVRETGDETTVVGFAHFFPMQTTWSEKNIMFLDDLFVDSSVRNRGLGRSLIQSVAEIARSSDCLRVQWTTQHDNLPAQALYNNLATSLFKEYRLALD</sequence>
<evidence type="ECO:0000256" key="1">
    <source>
        <dbReference type="ARBA" id="ARBA00022679"/>
    </source>
</evidence>
<name>A0A5N6J7S6_9EURO</name>